<organism evidence="2 3">
    <name type="scientific">Platanthera zijinensis</name>
    <dbReference type="NCBI Taxonomy" id="2320716"/>
    <lineage>
        <taxon>Eukaryota</taxon>
        <taxon>Viridiplantae</taxon>
        <taxon>Streptophyta</taxon>
        <taxon>Embryophyta</taxon>
        <taxon>Tracheophyta</taxon>
        <taxon>Spermatophyta</taxon>
        <taxon>Magnoliopsida</taxon>
        <taxon>Liliopsida</taxon>
        <taxon>Asparagales</taxon>
        <taxon>Orchidaceae</taxon>
        <taxon>Orchidoideae</taxon>
        <taxon>Orchideae</taxon>
        <taxon>Orchidinae</taxon>
        <taxon>Platanthera</taxon>
    </lineage>
</organism>
<keyword evidence="3" id="KW-1185">Reference proteome</keyword>
<sequence>MLTAPGLLSCEELMSPLFLVAHRLRPLRTLFRALRRYRDSPTTYPYGSPFGHIVMLRSRLRRYALRSRSSSLPQAVLCFLAKSRILGFLLNLYSSKEKSIYPDISKQIIQRLRLIQRTVLSPPAHETALLQWMAEGPYVWQNVGGFNPDSLSPSQPRLTEPDFFRGESGASRSTLERKILGPSSFSTGLSTWKRAGKREKSGIRSKRRGR</sequence>
<proteinExistence type="predicted"/>
<gene>
    <name evidence="2" type="ORF">KSP39_PZI014092</name>
</gene>
<dbReference type="EMBL" id="JBBWWQ010000011">
    <property type="protein sequence ID" value="KAK8935922.1"/>
    <property type="molecule type" value="Genomic_DNA"/>
</dbReference>
<reference evidence="2 3" key="1">
    <citation type="journal article" date="2022" name="Nat. Plants">
        <title>Genomes of leafy and leafless Platanthera orchids illuminate the evolution of mycoheterotrophy.</title>
        <authorList>
            <person name="Li M.H."/>
            <person name="Liu K.W."/>
            <person name="Li Z."/>
            <person name="Lu H.C."/>
            <person name="Ye Q.L."/>
            <person name="Zhang D."/>
            <person name="Wang J.Y."/>
            <person name="Li Y.F."/>
            <person name="Zhong Z.M."/>
            <person name="Liu X."/>
            <person name="Yu X."/>
            <person name="Liu D.K."/>
            <person name="Tu X.D."/>
            <person name="Liu B."/>
            <person name="Hao Y."/>
            <person name="Liao X.Y."/>
            <person name="Jiang Y.T."/>
            <person name="Sun W.H."/>
            <person name="Chen J."/>
            <person name="Chen Y.Q."/>
            <person name="Ai Y."/>
            <person name="Zhai J.W."/>
            <person name="Wu S.S."/>
            <person name="Zhou Z."/>
            <person name="Hsiao Y.Y."/>
            <person name="Wu W.L."/>
            <person name="Chen Y.Y."/>
            <person name="Lin Y.F."/>
            <person name="Hsu J.L."/>
            <person name="Li C.Y."/>
            <person name="Wang Z.W."/>
            <person name="Zhao X."/>
            <person name="Zhong W.Y."/>
            <person name="Ma X.K."/>
            <person name="Ma L."/>
            <person name="Huang J."/>
            <person name="Chen G.Z."/>
            <person name="Huang M.Z."/>
            <person name="Huang L."/>
            <person name="Peng D.H."/>
            <person name="Luo Y.B."/>
            <person name="Zou S.Q."/>
            <person name="Chen S.P."/>
            <person name="Lan S."/>
            <person name="Tsai W.C."/>
            <person name="Van de Peer Y."/>
            <person name="Liu Z.J."/>
        </authorList>
    </citation>
    <scope>NUCLEOTIDE SEQUENCE [LARGE SCALE GENOMIC DNA]</scope>
    <source>
        <strain evidence="2">Lor287</strain>
    </source>
</reference>
<evidence type="ECO:0000313" key="3">
    <source>
        <dbReference type="Proteomes" id="UP001418222"/>
    </source>
</evidence>
<evidence type="ECO:0000313" key="2">
    <source>
        <dbReference type="EMBL" id="KAK8935922.1"/>
    </source>
</evidence>
<comment type="caution">
    <text evidence="2">The sequence shown here is derived from an EMBL/GenBank/DDBJ whole genome shotgun (WGS) entry which is preliminary data.</text>
</comment>
<name>A0AAP0BDL0_9ASPA</name>
<accession>A0AAP0BDL0</accession>
<evidence type="ECO:0000256" key="1">
    <source>
        <dbReference type="SAM" id="MobiDB-lite"/>
    </source>
</evidence>
<protein>
    <submittedName>
        <fullName evidence="2">Uncharacterized protein</fullName>
    </submittedName>
</protein>
<dbReference type="Proteomes" id="UP001418222">
    <property type="component" value="Unassembled WGS sequence"/>
</dbReference>
<feature type="region of interest" description="Disordered" evidence="1">
    <location>
        <begin position="150"/>
        <end position="210"/>
    </location>
</feature>
<dbReference type="AlphaFoldDB" id="A0AAP0BDL0"/>